<organism evidence="2 3">
    <name type="scientific">Tuber borchii</name>
    <name type="common">White truffle</name>
    <dbReference type="NCBI Taxonomy" id="42251"/>
    <lineage>
        <taxon>Eukaryota</taxon>
        <taxon>Fungi</taxon>
        <taxon>Dikarya</taxon>
        <taxon>Ascomycota</taxon>
        <taxon>Pezizomycotina</taxon>
        <taxon>Pezizomycetes</taxon>
        <taxon>Pezizales</taxon>
        <taxon>Tuberaceae</taxon>
        <taxon>Tuber</taxon>
    </lineage>
</organism>
<proteinExistence type="predicted"/>
<comment type="caution">
    <text evidence="2">The sequence shown here is derived from an EMBL/GenBank/DDBJ whole genome shotgun (WGS) entry which is preliminary data.</text>
</comment>
<sequence length="100" mass="11488">MKTNQTNHHHNQAYTHEDQDSPLPTNHSQHFPLARTVRDFQSGHNRNPPINLSYHRSRAKPSNTNFRLTCAKILYFVSRLPKLIVSWGGTSTGLSLLERV</sequence>
<feature type="region of interest" description="Disordered" evidence="1">
    <location>
        <begin position="1"/>
        <end position="57"/>
    </location>
</feature>
<evidence type="ECO:0000313" key="3">
    <source>
        <dbReference type="Proteomes" id="UP000244722"/>
    </source>
</evidence>
<evidence type="ECO:0000313" key="2">
    <source>
        <dbReference type="EMBL" id="PUU78896.1"/>
    </source>
</evidence>
<dbReference type="Proteomes" id="UP000244722">
    <property type="component" value="Unassembled WGS sequence"/>
</dbReference>
<accession>A0A2T6ZTT8</accession>
<keyword evidence="3" id="KW-1185">Reference proteome</keyword>
<gene>
    <name evidence="2" type="ORF">B9Z19DRAFT_1082974</name>
</gene>
<reference evidence="2 3" key="1">
    <citation type="submission" date="2017-04" db="EMBL/GenBank/DDBJ databases">
        <title>Draft genome sequence of Tuber borchii Vittad., a whitish edible truffle.</title>
        <authorList>
            <consortium name="DOE Joint Genome Institute"/>
            <person name="Murat C."/>
            <person name="Kuo A."/>
            <person name="Barry K.W."/>
            <person name="Clum A."/>
            <person name="Dockter R.B."/>
            <person name="Fauchery L."/>
            <person name="Iotti M."/>
            <person name="Kohler A."/>
            <person name="Labutti K."/>
            <person name="Lindquist E.A."/>
            <person name="Lipzen A."/>
            <person name="Ohm R.A."/>
            <person name="Wang M."/>
            <person name="Grigoriev I.V."/>
            <person name="Zambonelli A."/>
            <person name="Martin F.M."/>
        </authorList>
    </citation>
    <scope>NUCLEOTIDE SEQUENCE [LARGE SCALE GENOMIC DNA]</scope>
    <source>
        <strain evidence="2 3">Tbo3840</strain>
    </source>
</reference>
<protein>
    <submittedName>
        <fullName evidence="2">Uncharacterized protein</fullName>
    </submittedName>
</protein>
<name>A0A2T6ZTT8_TUBBO</name>
<dbReference type="EMBL" id="NESQ01000104">
    <property type="protein sequence ID" value="PUU78896.1"/>
    <property type="molecule type" value="Genomic_DNA"/>
</dbReference>
<dbReference type="AlphaFoldDB" id="A0A2T6ZTT8"/>
<evidence type="ECO:0000256" key="1">
    <source>
        <dbReference type="SAM" id="MobiDB-lite"/>
    </source>
</evidence>